<evidence type="ECO:0000313" key="4">
    <source>
        <dbReference type="Proteomes" id="UP000436088"/>
    </source>
</evidence>
<gene>
    <name evidence="3" type="ORF">F3Y22_tig00011079pilonHSYRG00179</name>
</gene>
<feature type="domain" description="UDENN" evidence="2">
    <location>
        <begin position="114"/>
        <end position="498"/>
    </location>
</feature>
<comment type="caution">
    <text evidence="3">The sequence shown here is derived from an EMBL/GenBank/DDBJ whole genome shotgun (WGS) entry which is preliminary data.</text>
</comment>
<keyword evidence="4" id="KW-1185">Reference proteome</keyword>
<dbReference type="EMBL" id="VEPZ02000491">
    <property type="protein sequence ID" value="KAE8724009.1"/>
    <property type="molecule type" value="Genomic_DNA"/>
</dbReference>
<proteinExistence type="predicted"/>
<dbReference type="InterPro" id="IPR001194">
    <property type="entry name" value="cDENN_dom"/>
</dbReference>
<dbReference type="InterPro" id="IPR005113">
    <property type="entry name" value="uDENN_dom"/>
</dbReference>
<dbReference type="PROSITE" id="PS50211">
    <property type="entry name" value="DENN"/>
    <property type="match status" value="1"/>
</dbReference>
<dbReference type="InterPro" id="IPR043153">
    <property type="entry name" value="DENN_C"/>
</dbReference>
<accession>A0A6A3CA87</accession>
<dbReference type="PANTHER" id="PTHR33116">
    <property type="entry name" value="REVERSE TRANSCRIPTASE ZINC-BINDING DOMAIN-CONTAINING PROTEIN-RELATED-RELATED"/>
    <property type="match status" value="1"/>
</dbReference>
<evidence type="ECO:0000259" key="2">
    <source>
        <dbReference type="PROSITE" id="PS50211"/>
    </source>
</evidence>
<name>A0A6A3CA87_HIBSY</name>
<organism evidence="3 4">
    <name type="scientific">Hibiscus syriacus</name>
    <name type="common">Rose of Sharon</name>
    <dbReference type="NCBI Taxonomy" id="106335"/>
    <lineage>
        <taxon>Eukaryota</taxon>
        <taxon>Viridiplantae</taxon>
        <taxon>Streptophyta</taxon>
        <taxon>Embryophyta</taxon>
        <taxon>Tracheophyta</taxon>
        <taxon>Spermatophyta</taxon>
        <taxon>Magnoliopsida</taxon>
        <taxon>eudicotyledons</taxon>
        <taxon>Gunneridae</taxon>
        <taxon>Pentapetalae</taxon>
        <taxon>rosids</taxon>
        <taxon>malvids</taxon>
        <taxon>Malvales</taxon>
        <taxon>Malvaceae</taxon>
        <taxon>Malvoideae</taxon>
        <taxon>Hibiscus</taxon>
    </lineage>
</organism>
<dbReference type="PANTHER" id="PTHR33116:SF75">
    <property type="entry name" value="RIBONUCLEASE H PROTEIN"/>
    <property type="match status" value="1"/>
</dbReference>
<feature type="region of interest" description="Disordered" evidence="1">
    <location>
        <begin position="1"/>
        <end position="21"/>
    </location>
</feature>
<dbReference type="AlphaFoldDB" id="A0A6A3CA87"/>
<dbReference type="Pfam" id="PF02141">
    <property type="entry name" value="DENN"/>
    <property type="match status" value="1"/>
</dbReference>
<feature type="compositionally biased region" description="Polar residues" evidence="1">
    <location>
        <begin position="1"/>
        <end position="11"/>
    </location>
</feature>
<dbReference type="SMART" id="SM00800">
    <property type="entry name" value="uDENN"/>
    <property type="match status" value="1"/>
</dbReference>
<evidence type="ECO:0000313" key="3">
    <source>
        <dbReference type="EMBL" id="KAE8724009.1"/>
    </source>
</evidence>
<dbReference type="Proteomes" id="UP000436088">
    <property type="component" value="Unassembled WGS sequence"/>
</dbReference>
<dbReference type="Pfam" id="PF03456">
    <property type="entry name" value="uDENN"/>
    <property type="match status" value="1"/>
</dbReference>
<sequence>MGGHPTPTTTHKVWEHHGQQVAKSPRLGRVSPIAALEAGLGRSGTENTRVLETGHVTWAAALGSYFRLLLGLLDTDRDEVEIPTKRDKVQLPIKNERGIFEYLVVCGLGPEMRTLDGIKGYHGTEYMYLPSLLDQYPPLNHTLYPPPPPQLPTCVLPAGVELYSSGFDANDPSTYPRTYPIVLTGMMRKPLWDVIAHTVSKVPLPTPGKERVLFAIDNYLLSVEAPPKDGLPHADNNIHDTVADIYSPNGADIFSAVAILITCTTYDFVVAVINVFRLSRDLIDTTLYSLLTLVSEAICHLIYPFRWQHVYIPLLFFSGVDYIDAPTPYMMGLHSDLVSPYQFAFIPGRQLLDCAFLANEGIDYWRKQGRKGVVFKIDFRRAYDTVEWPILLKVMKAMGFGEKWVSWIEYCLSSASISVLVNGSPTEEFPMTKGGFDIGRSANPFLLTHLQFADDLILFSHDSLTSIQNIKRVLRIFSLMTGLHLNLSKSKLLGINVEDATLNEWANDIRCSVGCFPMDYLGLPIDAKKNSEVLWEPILQNFNNKLAGWKASTLSMAGRLVLIKSDDDIGGCLRLNTKTQLGSGKSISFWNDVWINNLPLKIQFPGYLHYQTIKGVKWLILVALMQMDGCGMFKQEEAYVIGNWINGLN</sequence>
<dbReference type="InterPro" id="IPR037516">
    <property type="entry name" value="Tripartite_DENN"/>
</dbReference>
<reference evidence="3" key="1">
    <citation type="submission" date="2019-09" db="EMBL/GenBank/DDBJ databases">
        <title>Draft genome information of white flower Hibiscus syriacus.</title>
        <authorList>
            <person name="Kim Y.-M."/>
        </authorList>
    </citation>
    <scope>NUCLEOTIDE SEQUENCE [LARGE SCALE GENOMIC DNA]</scope>
    <source>
        <strain evidence="3">YM2019G1</strain>
    </source>
</reference>
<protein>
    <recommendedName>
        <fullName evidence="2">UDENN domain-containing protein</fullName>
    </recommendedName>
</protein>
<dbReference type="Gene3D" id="3.40.50.11500">
    <property type="match status" value="1"/>
</dbReference>
<dbReference type="SMART" id="SM00799">
    <property type="entry name" value="DENN"/>
    <property type="match status" value="1"/>
</dbReference>
<evidence type="ECO:0000256" key="1">
    <source>
        <dbReference type="SAM" id="MobiDB-lite"/>
    </source>
</evidence>